<proteinExistence type="predicted"/>
<reference evidence="1" key="1">
    <citation type="submission" date="2021-02" db="EMBL/GenBank/DDBJ databases">
        <authorList>
            <person name="Nowell W R."/>
        </authorList>
    </citation>
    <scope>NUCLEOTIDE SEQUENCE</scope>
</reference>
<sequence>MYNYIVTTDTIPKEFGDCPIRRNRISCYINLRWLLTSKQTGIFISSIGDEMKNSSFISAGNVLSAYAYLNIERKKEFFLHSFTYSCSSDRCNDINTFKRILYSLIITDQFNDIKNRLIPVEPFDGHWCLMFSNKTSIDTCSEKIPVDPTDCKQCSTRYLQDSEGNRICAGCFTDRFLLPSITRLIEFNIIDRTTNDRSFIDCQSKNCNGVETMQLIREKSTIRFNYDQFLNTTR</sequence>
<organism evidence="1 2">
    <name type="scientific">Adineta ricciae</name>
    <name type="common">Rotifer</name>
    <dbReference type="NCBI Taxonomy" id="249248"/>
    <lineage>
        <taxon>Eukaryota</taxon>
        <taxon>Metazoa</taxon>
        <taxon>Spiralia</taxon>
        <taxon>Gnathifera</taxon>
        <taxon>Rotifera</taxon>
        <taxon>Eurotatoria</taxon>
        <taxon>Bdelloidea</taxon>
        <taxon>Adinetida</taxon>
        <taxon>Adinetidae</taxon>
        <taxon>Adineta</taxon>
    </lineage>
</organism>
<accession>A0A815W7Y6</accession>
<dbReference type="Proteomes" id="UP000663852">
    <property type="component" value="Unassembled WGS sequence"/>
</dbReference>
<dbReference type="OrthoDB" id="10042103at2759"/>
<gene>
    <name evidence="1" type="ORF">EDS130_LOCUS45270</name>
</gene>
<evidence type="ECO:0000313" key="2">
    <source>
        <dbReference type="Proteomes" id="UP000663852"/>
    </source>
</evidence>
<dbReference type="AlphaFoldDB" id="A0A815W7Y6"/>
<name>A0A815W7Y6_ADIRI</name>
<evidence type="ECO:0000313" key="1">
    <source>
        <dbReference type="EMBL" id="CAF1540315.1"/>
    </source>
</evidence>
<dbReference type="EMBL" id="CAJNOJ010001049">
    <property type="protein sequence ID" value="CAF1540315.1"/>
    <property type="molecule type" value="Genomic_DNA"/>
</dbReference>
<comment type="caution">
    <text evidence="1">The sequence shown here is derived from an EMBL/GenBank/DDBJ whole genome shotgun (WGS) entry which is preliminary data.</text>
</comment>
<protein>
    <submittedName>
        <fullName evidence="1">Uncharacterized protein</fullName>
    </submittedName>
</protein>